<evidence type="ECO:0000313" key="2">
    <source>
        <dbReference type="Proteomes" id="UP000277921"/>
    </source>
</evidence>
<accession>A0A3N8NYD5</accession>
<dbReference type="RefSeq" id="WP_124585488.1">
    <property type="nucleotide sequence ID" value="NZ_QTQV01000039.1"/>
</dbReference>
<organism evidence="1 2">
    <name type="scientific">Burkholderia contaminans</name>
    <dbReference type="NCBI Taxonomy" id="488447"/>
    <lineage>
        <taxon>Bacteria</taxon>
        <taxon>Pseudomonadati</taxon>
        <taxon>Pseudomonadota</taxon>
        <taxon>Betaproteobacteria</taxon>
        <taxon>Burkholderiales</taxon>
        <taxon>Burkholderiaceae</taxon>
        <taxon>Burkholderia</taxon>
        <taxon>Burkholderia cepacia complex</taxon>
    </lineage>
</organism>
<dbReference type="AlphaFoldDB" id="A0A3N8NYD5"/>
<protein>
    <submittedName>
        <fullName evidence="1">Uncharacterized protein</fullName>
    </submittedName>
</protein>
<name>A0A3N8NYD5_9BURK</name>
<comment type="caution">
    <text evidence="1">The sequence shown here is derived from an EMBL/GenBank/DDBJ whole genome shotgun (WGS) entry which is preliminary data.</text>
</comment>
<evidence type="ECO:0000313" key="1">
    <source>
        <dbReference type="EMBL" id="RQT04351.1"/>
    </source>
</evidence>
<dbReference type="Proteomes" id="UP000277921">
    <property type="component" value="Unassembled WGS sequence"/>
</dbReference>
<sequence>MTTTVLDQCIGFSNTDDCEVVERDRPHATKATSEFAADPIHVQFIENEVRFRTLSAAPDMGRMKARATAWLRHHDHYRDATEQRLDAAASGLAAFTRSFFAAYQGFRNAPQSAPL</sequence>
<gene>
    <name evidence="1" type="ORF">DF051_36950</name>
</gene>
<reference evidence="1 2" key="1">
    <citation type="submission" date="2018-08" db="EMBL/GenBank/DDBJ databases">
        <title>Comparative analysis of Burkholderia isolates from Puerto Rico.</title>
        <authorList>
            <person name="Hall C."/>
            <person name="Sahl J."/>
            <person name="Wagner D."/>
        </authorList>
    </citation>
    <scope>NUCLEOTIDE SEQUENCE [LARGE SCALE GENOMIC DNA]</scope>
    <source>
        <strain evidence="1 2">Bp9025</strain>
    </source>
</reference>
<proteinExistence type="predicted"/>
<dbReference type="EMBL" id="QTQV01000039">
    <property type="protein sequence ID" value="RQT04351.1"/>
    <property type="molecule type" value="Genomic_DNA"/>
</dbReference>